<dbReference type="Pfam" id="PF01546">
    <property type="entry name" value="Peptidase_M20"/>
    <property type="match status" value="1"/>
</dbReference>
<dbReference type="InterPro" id="IPR002933">
    <property type="entry name" value="Peptidase_M20"/>
</dbReference>
<dbReference type="SUPFAM" id="SSF53187">
    <property type="entry name" value="Zn-dependent exopeptidases"/>
    <property type="match status" value="1"/>
</dbReference>
<dbReference type="InterPro" id="IPR011650">
    <property type="entry name" value="Peptidase_M20_dimer"/>
</dbReference>
<dbReference type="CDD" id="cd03886">
    <property type="entry name" value="M20_Acy1"/>
    <property type="match status" value="1"/>
</dbReference>
<evidence type="ECO:0000313" key="2">
    <source>
        <dbReference type="EMBL" id="MBU3219183.1"/>
    </source>
</evidence>
<sequence length="401" mass="44328">MILEEKIDFLKMAEEIKEELVYIRRDIHENPELGFEEYRTSKKIKDILDKEGIPYKSVAGTGIYALIKGEKAGADKVKTIALRGDIDALPIKDAKVCSYTSKVEGKMHACGHDAHTTILLGATKILNSIKKELKGNIVLLFEPAEETVGGAKYMIKEGVLEDPYVDAIIGLHVSEAIEAGKIGIKRDVFNAASNPFTIKVKGKGGHGAHPEDTIDPILIASNIIMSLQSIVSRELSPVYPSVITIGSIHGGTAENIIPKEVEIKGIIRTMTNEQREYAKKRVTEISKGIAESLRGRVEIKIDESYPCLYNDDEMVKLLEDTAPRVIGEENIIKLKHPSMGVESFAYFAMERPSVFYFLGSANFEKGISNPAHGDLFDIDENCLPIGVALQCNMAYEYLTRE</sequence>
<proteinExistence type="predicted"/>
<feature type="domain" description="Peptidase M20 dimerisation" evidence="1">
    <location>
        <begin position="196"/>
        <end position="287"/>
    </location>
</feature>
<dbReference type="PANTHER" id="PTHR11014:SF63">
    <property type="entry name" value="METALLOPEPTIDASE, PUTATIVE (AFU_ORTHOLOGUE AFUA_6G09600)-RELATED"/>
    <property type="match status" value="1"/>
</dbReference>
<dbReference type="PANTHER" id="PTHR11014">
    <property type="entry name" value="PEPTIDASE M20 FAMILY MEMBER"/>
    <property type="match status" value="1"/>
</dbReference>
<dbReference type="Gene3D" id="3.30.70.360">
    <property type="match status" value="1"/>
</dbReference>
<keyword evidence="3" id="KW-1185">Reference proteome</keyword>
<dbReference type="PIRSF" id="PIRSF005962">
    <property type="entry name" value="Pept_M20D_amidohydro"/>
    <property type="match status" value="1"/>
</dbReference>
<dbReference type="Pfam" id="PF07687">
    <property type="entry name" value="M20_dimer"/>
    <property type="match status" value="1"/>
</dbReference>
<accession>A0ABS6C115</accession>
<comment type="caution">
    <text evidence="2">The sequence shown here is derived from an EMBL/GenBank/DDBJ whole genome shotgun (WGS) entry which is preliminary data.</text>
</comment>
<dbReference type="InterPro" id="IPR017439">
    <property type="entry name" value="Amidohydrolase"/>
</dbReference>
<evidence type="ECO:0000313" key="3">
    <source>
        <dbReference type="Proteomes" id="UP000740830"/>
    </source>
</evidence>
<reference evidence="2 3" key="1">
    <citation type="submission" date="2021-06" db="EMBL/GenBank/DDBJ databases">
        <title>Clostridia strains as spoilage organisms.</title>
        <authorList>
            <person name="Wambui J."/>
            <person name="Stephan R."/>
            <person name="Stevens M.J.A."/>
        </authorList>
    </citation>
    <scope>NUCLEOTIDE SEQUENCE [LARGE SCALE GENOMIC DNA]</scope>
    <source>
        <strain evidence="2 3">CM013</strain>
    </source>
</reference>
<protein>
    <submittedName>
        <fullName evidence="2">Amidohydrolase</fullName>
    </submittedName>
</protein>
<dbReference type="Gene3D" id="3.40.630.10">
    <property type="entry name" value="Zn peptidases"/>
    <property type="match status" value="1"/>
</dbReference>
<name>A0ABS6C115_9CLOT</name>
<dbReference type="InterPro" id="IPR036264">
    <property type="entry name" value="Bact_exopeptidase_dim_dom"/>
</dbReference>
<dbReference type="Proteomes" id="UP000740830">
    <property type="component" value="Unassembled WGS sequence"/>
</dbReference>
<gene>
    <name evidence="2" type="ORF">KPL27_03580</name>
</gene>
<evidence type="ECO:0000259" key="1">
    <source>
        <dbReference type="Pfam" id="PF07687"/>
    </source>
</evidence>
<dbReference type="SUPFAM" id="SSF55031">
    <property type="entry name" value="Bacterial exopeptidase dimerisation domain"/>
    <property type="match status" value="1"/>
</dbReference>
<dbReference type="NCBIfam" id="TIGR01891">
    <property type="entry name" value="amidohydrolases"/>
    <property type="match status" value="1"/>
</dbReference>
<organism evidence="2 3">
    <name type="scientific">Clostridium algidicarnis</name>
    <dbReference type="NCBI Taxonomy" id="37659"/>
    <lineage>
        <taxon>Bacteria</taxon>
        <taxon>Bacillati</taxon>
        <taxon>Bacillota</taxon>
        <taxon>Clostridia</taxon>
        <taxon>Eubacteriales</taxon>
        <taxon>Clostridiaceae</taxon>
        <taxon>Clostridium</taxon>
    </lineage>
</organism>
<dbReference type="EMBL" id="JAHLDG010000004">
    <property type="protein sequence ID" value="MBU3219183.1"/>
    <property type="molecule type" value="Genomic_DNA"/>
</dbReference>